<dbReference type="AlphaFoldDB" id="A0A6G0YAS7"/>
<name>A0A6G0YAS7_APHCR</name>
<protein>
    <submittedName>
        <fullName evidence="2">Ejaculatory bulb-specific protein 3-like</fullName>
    </submittedName>
</protein>
<dbReference type="Gene3D" id="1.10.2080.10">
    <property type="entry name" value="Insect odorant-binding protein A10/Ejaculatory bulb-specific protein 3"/>
    <property type="match status" value="1"/>
</dbReference>
<dbReference type="SUPFAM" id="SSF100910">
    <property type="entry name" value="Chemosensory protein Csp2"/>
    <property type="match status" value="1"/>
</dbReference>
<feature type="chain" id="PRO_5026022908" evidence="1">
    <location>
        <begin position="21"/>
        <end position="136"/>
    </location>
</feature>
<sequence>MAHLNLFVVLIASLAYFTSAAEEKYTTKFDNFDVDKVLNNNRILTSYIKCLLDEGNCTNEGRELKRVLPDALKTDCSKCTDVQKDRSEKVIKFLIKNRSTDFDRLTAKYDPTGEYKKNLEKFETEKATASPLKAKL</sequence>
<dbReference type="EMBL" id="VUJU01005133">
    <property type="protein sequence ID" value="KAF0752170.1"/>
    <property type="molecule type" value="Genomic_DNA"/>
</dbReference>
<dbReference type="Proteomes" id="UP000478052">
    <property type="component" value="Unassembled WGS sequence"/>
</dbReference>
<comment type="caution">
    <text evidence="2">The sequence shown here is derived from an EMBL/GenBank/DDBJ whole genome shotgun (WGS) entry which is preliminary data.</text>
</comment>
<feature type="signal peptide" evidence="1">
    <location>
        <begin position="1"/>
        <end position="20"/>
    </location>
</feature>
<accession>A0A6G0YAS7</accession>
<dbReference type="PANTHER" id="PTHR11257">
    <property type="entry name" value="CHEMOSENSORY PROTEIN-RELATED"/>
    <property type="match status" value="1"/>
</dbReference>
<keyword evidence="1" id="KW-0732">Signal</keyword>
<evidence type="ECO:0000313" key="3">
    <source>
        <dbReference type="Proteomes" id="UP000478052"/>
    </source>
</evidence>
<proteinExistence type="predicted"/>
<dbReference type="PANTHER" id="PTHR11257:SF13">
    <property type="entry name" value="GEO07322P1"/>
    <property type="match status" value="1"/>
</dbReference>
<dbReference type="OrthoDB" id="6344725at2759"/>
<reference evidence="2 3" key="1">
    <citation type="submission" date="2019-08" db="EMBL/GenBank/DDBJ databases">
        <title>Whole genome of Aphis craccivora.</title>
        <authorList>
            <person name="Voronova N.V."/>
            <person name="Shulinski R.S."/>
            <person name="Bandarenka Y.V."/>
            <person name="Zhorov D.G."/>
            <person name="Warner D."/>
        </authorList>
    </citation>
    <scope>NUCLEOTIDE SEQUENCE [LARGE SCALE GENOMIC DNA]</scope>
    <source>
        <strain evidence="2">180601</strain>
        <tissue evidence="2">Whole Body</tissue>
    </source>
</reference>
<dbReference type="Pfam" id="PF03392">
    <property type="entry name" value="OS-D"/>
    <property type="match status" value="1"/>
</dbReference>
<evidence type="ECO:0000313" key="2">
    <source>
        <dbReference type="EMBL" id="KAF0752170.1"/>
    </source>
</evidence>
<organism evidence="2 3">
    <name type="scientific">Aphis craccivora</name>
    <name type="common">Cowpea aphid</name>
    <dbReference type="NCBI Taxonomy" id="307492"/>
    <lineage>
        <taxon>Eukaryota</taxon>
        <taxon>Metazoa</taxon>
        <taxon>Ecdysozoa</taxon>
        <taxon>Arthropoda</taxon>
        <taxon>Hexapoda</taxon>
        <taxon>Insecta</taxon>
        <taxon>Pterygota</taxon>
        <taxon>Neoptera</taxon>
        <taxon>Paraneoptera</taxon>
        <taxon>Hemiptera</taxon>
        <taxon>Sternorrhyncha</taxon>
        <taxon>Aphidomorpha</taxon>
        <taxon>Aphidoidea</taxon>
        <taxon>Aphididae</taxon>
        <taxon>Aphidini</taxon>
        <taxon>Aphis</taxon>
        <taxon>Aphis</taxon>
    </lineage>
</organism>
<dbReference type="InterPro" id="IPR005055">
    <property type="entry name" value="A10/PebIII"/>
</dbReference>
<dbReference type="InterPro" id="IPR036682">
    <property type="entry name" value="OS_D_A10/PebIII_sf"/>
</dbReference>
<gene>
    <name evidence="2" type="ORF">FWK35_00033398</name>
</gene>
<evidence type="ECO:0000256" key="1">
    <source>
        <dbReference type="SAM" id="SignalP"/>
    </source>
</evidence>
<keyword evidence="3" id="KW-1185">Reference proteome</keyword>